<dbReference type="PANTHER" id="PTHR33540">
    <property type="entry name" value="TRNA THREONYLCARBAMOYLADENOSINE BIOSYNTHESIS PROTEIN TSAE"/>
    <property type="match status" value="1"/>
</dbReference>
<keyword evidence="4" id="KW-0963">Cytoplasm</keyword>
<evidence type="ECO:0000256" key="10">
    <source>
        <dbReference type="ARBA" id="ARBA00032441"/>
    </source>
</evidence>
<dbReference type="GO" id="GO:0016740">
    <property type="term" value="F:transferase activity"/>
    <property type="evidence" value="ECO:0007669"/>
    <property type="project" value="UniProtKB-KW"/>
</dbReference>
<dbReference type="GO" id="GO:0005737">
    <property type="term" value="C:cytoplasm"/>
    <property type="evidence" value="ECO:0007669"/>
    <property type="project" value="UniProtKB-SubCell"/>
</dbReference>
<evidence type="ECO:0000256" key="4">
    <source>
        <dbReference type="ARBA" id="ARBA00022490"/>
    </source>
</evidence>
<keyword evidence="7" id="KW-0547">Nucleotide-binding</keyword>
<evidence type="ECO:0000256" key="6">
    <source>
        <dbReference type="ARBA" id="ARBA00022723"/>
    </source>
</evidence>
<evidence type="ECO:0000313" key="11">
    <source>
        <dbReference type="EMBL" id="KAA2379065.1"/>
    </source>
</evidence>
<dbReference type="OrthoDB" id="9815896at2"/>
<accession>A0A1Y3QZ13</accession>
<dbReference type="EMBL" id="VVXH01000006">
    <property type="protein sequence ID" value="KAA2379065.1"/>
    <property type="molecule type" value="Genomic_DNA"/>
</dbReference>
<evidence type="ECO:0000256" key="9">
    <source>
        <dbReference type="ARBA" id="ARBA00022842"/>
    </source>
</evidence>
<dbReference type="Proteomes" id="UP000195772">
    <property type="component" value="Unassembled WGS sequence"/>
</dbReference>
<dbReference type="InterPro" id="IPR003442">
    <property type="entry name" value="T6A_TsaE"/>
</dbReference>
<dbReference type="EMBL" id="JANGBQ010000018">
    <property type="protein sequence ID" value="MCQ5083566.1"/>
    <property type="molecule type" value="Genomic_DNA"/>
</dbReference>
<evidence type="ECO:0000256" key="5">
    <source>
        <dbReference type="ARBA" id="ARBA00022694"/>
    </source>
</evidence>
<proteinExistence type="inferred from homology"/>
<evidence type="ECO:0000256" key="8">
    <source>
        <dbReference type="ARBA" id="ARBA00022840"/>
    </source>
</evidence>
<evidence type="ECO:0000313" key="13">
    <source>
        <dbReference type="EMBL" id="MCQ5083566.1"/>
    </source>
</evidence>
<evidence type="ECO:0000256" key="2">
    <source>
        <dbReference type="ARBA" id="ARBA00007599"/>
    </source>
</evidence>
<keyword evidence="9" id="KW-0460">Magnesium</keyword>
<dbReference type="EMBL" id="NFHB01000001">
    <property type="protein sequence ID" value="OUN04902.1"/>
    <property type="molecule type" value="Genomic_DNA"/>
</dbReference>
<evidence type="ECO:0000313" key="17">
    <source>
        <dbReference type="Proteomes" id="UP000323119"/>
    </source>
</evidence>
<dbReference type="GO" id="GO:0005524">
    <property type="term" value="F:ATP binding"/>
    <property type="evidence" value="ECO:0007669"/>
    <property type="project" value="UniProtKB-KW"/>
</dbReference>
<dbReference type="Proteomes" id="UP000322940">
    <property type="component" value="Unassembled WGS sequence"/>
</dbReference>
<evidence type="ECO:0000256" key="7">
    <source>
        <dbReference type="ARBA" id="ARBA00022741"/>
    </source>
</evidence>
<dbReference type="InterPro" id="IPR027417">
    <property type="entry name" value="P-loop_NTPase"/>
</dbReference>
<dbReference type="EMBL" id="VVUY01000003">
    <property type="protein sequence ID" value="KAA2563253.1"/>
    <property type="molecule type" value="Genomic_DNA"/>
</dbReference>
<reference evidence="13" key="4">
    <citation type="submission" date="2022-06" db="EMBL/GenBank/DDBJ databases">
        <title>Isolation of gut microbiota from human fecal samples.</title>
        <authorList>
            <person name="Pamer E.G."/>
            <person name="Barat B."/>
            <person name="Waligurski E."/>
            <person name="Medina S."/>
            <person name="Paddock L."/>
            <person name="Mostad J."/>
        </authorList>
    </citation>
    <scope>NUCLEOTIDE SEQUENCE</scope>
    <source>
        <strain evidence="13">DFI.6.22</strain>
    </source>
</reference>
<dbReference type="GO" id="GO:0002949">
    <property type="term" value="P:tRNA threonylcarbamoyladenosine modification"/>
    <property type="evidence" value="ECO:0007669"/>
    <property type="project" value="InterPro"/>
</dbReference>
<reference evidence="14" key="2">
    <citation type="journal article" date="2018" name="BMC Genomics">
        <title>Whole genome sequencing and function prediction of 133 gut anaerobes isolated from chicken caecum in pure cultures.</title>
        <authorList>
            <person name="Medvecky M."/>
            <person name="Cejkova D."/>
            <person name="Polansky O."/>
            <person name="Karasova D."/>
            <person name="Kubasova T."/>
            <person name="Cizek A."/>
            <person name="Rychlik I."/>
        </authorList>
    </citation>
    <scope>NUCLEOTIDE SEQUENCE</scope>
    <source>
        <strain evidence="14">An90</strain>
    </source>
</reference>
<dbReference type="CDD" id="cd02019">
    <property type="entry name" value="NK"/>
    <property type="match status" value="1"/>
</dbReference>
<dbReference type="Proteomes" id="UP000323119">
    <property type="component" value="Unassembled WGS sequence"/>
</dbReference>
<dbReference type="NCBIfam" id="TIGR00150">
    <property type="entry name" value="T6A_YjeE"/>
    <property type="match status" value="1"/>
</dbReference>
<evidence type="ECO:0000313" key="15">
    <source>
        <dbReference type="Proteomes" id="UP000195772"/>
    </source>
</evidence>
<dbReference type="AlphaFoldDB" id="A0A1Y3QZ13"/>
<dbReference type="RefSeq" id="WP_018695169.1">
    <property type="nucleotide sequence ID" value="NZ_AP025562.1"/>
</dbReference>
<comment type="caution">
    <text evidence="14">The sequence shown here is derived from an EMBL/GenBank/DDBJ whole genome shotgun (WGS) entry which is preliminary data.</text>
</comment>
<organism evidence="14 15">
    <name type="scientific">Alistipes onderdonkii</name>
    <dbReference type="NCBI Taxonomy" id="328813"/>
    <lineage>
        <taxon>Bacteria</taxon>
        <taxon>Pseudomonadati</taxon>
        <taxon>Bacteroidota</taxon>
        <taxon>Bacteroidia</taxon>
        <taxon>Bacteroidales</taxon>
        <taxon>Rikenellaceae</taxon>
        <taxon>Alistipes</taxon>
    </lineage>
</organism>
<keyword evidence="8" id="KW-0067">ATP-binding</keyword>
<dbReference type="GeneID" id="59807369"/>
<dbReference type="Proteomes" id="UP001205035">
    <property type="component" value="Unassembled WGS sequence"/>
</dbReference>
<comment type="similarity">
    <text evidence="2">Belongs to the TsaE family.</text>
</comment>
<protein>
    <recommendedName>
        <fullName evidence="3">tRNA threonylcarbamoyladenosine biosynthesis protein TsaE</fullName>
    </recommendedName>
    <alternativeName>
        <fullName evidence="10">t(6)A37 threonylcarbamoyladenosine biosynthesis protein TsaE</fullName>
    </alternativeName>
</protein>
<dbReference type="Gene3D" id="3.40.50.300">
    <property type="entry name" value="P-loop containing nucleotide triphosphate hydrolases"/>
    <property type="match status" value="1"/>
</dbReference>
<keyword evidence="6" id="KW-0479">Metal-binding</keyword>
<reference evidence="15" key="1">
    <citation type="submission" date="2017-04" db="EMBL/GenBank/DDBJ databases">
        <title>Function of individual gut microbiota members based on whole genome sequencing of pure cultures obtained from chicken caecum.</title>
        <authorList>
            <person name="Medvecky M."/>
            <person name="Cejkova D."/>
            <person name="Polansky O."/>
            <person name="Karasova D."/>
            <person name="Kubasova T."/>
            <person name="Cizek A."/>
            <person name="Rychlik I."/>
        </authorList>
    </citation>
    <scope>NUCLEOTIDE SEQUENCE [LARGE SCALE GENOMIC DNA]</scope>
    <source>
        <strain evidence="15">An90</strain>
    </source>
</reference>
<evidence type="ECO:0000256" key="1">
    <source>
        <dbReference type="ARBA" id="ARBA00004496"/>
    </source>
</evidence>
<evidence type="ECO:0000256" key="3">
    <source>
        <dbReference type="ARBA" id="ARBA00019010"/>
    </source>
</evidence>
<reference evidence="16 17" key="3">
    <citation type="journal article" date="2019" name="Nat. Med.">
        <title>A library of human gut bacterial isolates paired with longitudinal multiomics data enables mechanistic microbiome research.</title>
        <authorList>
            <person name="Poyet M."/>
            <person name="Groussin M."/>
            <person name="Gibbons S.M."/>
            <person name="Avila-Pacheco J."/>
            <person name="Jiang X."/>
            <person name="Kearney S.M."/>
            <person name="Perrotta A.R."/>
            <person name="Berdy B."/>
            <person name="Zhao S."/>
            <person name="Lieberman T.D."/>
            <person name="Swanson P.K."/>
            <person name="Smith M."/>
            <person name="Roesemann S."/>
            <person name="Alexander J.E."/>
            <person name="Rich S.A."/>
            <person name="Livny J."/>
            <person name="Vlamakis H."/>
            <person name="Clish C."/>
            <person name="Bullock K."/>
            <person name="Deik A."/>
            <person name="Scott J."/>
            <person name="Pierce K.A."/>
            <person name="Xavier R.J."/>
            <person name="Alm E.J."/>
        </authorList>
    </citation>
    <scope>NUCLEOTIDE SEQUENCE [LARGE SCALE GENOMIC DNA]</scope>
    <source>
        <strain evidence="12 17">BIOML-A204</strain>
        <strain evidence="11 16">BIOML-A266</strain>
    </source>
</reference>
<dbReference type="GO" id="GO:0046872">
    <property type="term" value="F:metal ion binding"/>
    <property type="evidence" value="ECO:0007669"/>
    <property type="project" value="UniProtKB-KW"/>
</dbReference>
<comment type="subcellular location">
    <subcellularLocation>
        <location evidence="1">Cytoplasm</location>
    </subcellularLocation>
</comment>
<evidence type="ECO:0000313" key="12">
    <source>
        <dbReference type="EMBL" id="KAA2563253.1"/>
    </source>
</evidence>
<gene>
    <name evidence="11" type="primary">tsaE</name>
    <name evidence="14" type="ORF">B5G41_00925</name>
    <name evidence="12" type="ORF">F2S36_05585</name>
    <name evidence="11" type="ORF">F2Y10_08440</name>
    <name evidence="13" type="ORF">NE651_11800</name>
</gene>
<evidence type="ECO:0000313" key="14">
    <source>
        <dbReference type="EMBL" id="OUN04902.1"/>
    </source>
</evidence>
<name>A0A1Y3QZ13_9BACT</name>
<keyword evidence="14" id="KW-0808">Transferase</keyword>
<dbReference type="PANTHER" id="PTHR33540:SF2">
    <property type="entry name" value="TRNA THREONYLCARBAMOYLADENOSINE BIOSYNTHESIS PROTEIN TSAE"/>
    <property type="match status" value="1"/>
</dbReference>
<keyword evidence="5" id="KW-0819">tRNA processing</keyword>
<dbReference type="SUPFAM" id="SSF52540">
    <property type="entry name" value="P-loop containing nucleoside triphosphate hydrolases"/>
    <property type="match status" value="1"/>
</dbReference>
<dbReference type="Pfam" id="PF02367">
    <property type="entry name" value="TsaE"/>
    <property type="match status" value="1"/>
</dbReference>
<sequence length="138" mass="15674">MKTIHITSQDELPDVAEAVIEALGRRTVVALRGEMGAGKTTLIREIAAQLGATDTVTSPTFAIVNQYKGKGNRRIHHFDFYRINDIREAYDFGYEEYFFSGDLCLVEWPEKIEQLLPENVMTVRITVDSDTARTFEID</sequence>
<evidence type="ECO:0000313" key="16">
    <source>
        <dbReference type="Proteomes" id="UP000322940"/>
    </source>
</evidence>
<dbReference type="eggNOG" id="COG0802">
    <property type="taxonomic scope" value="Bacteria"/>
</dbReference>